<feature type="non-terminal residue" evidence="1">
    <location>
        <position position="34"/>
    </location>
</feature>
<organism evidence="1">
    <name type="scientific">marine sediment metagenome</name>
    <dbReference type="NCBI Taxonomy" id="412755"/>
    <lineage>
        <taxon>unclassified sequences</taxon>
        <taxon>metagenomes</taxon>
        <taxon>ecological metagenomes</taxon>
    </lineage>
</organism>
<dbReference type="Gene3D" id="3.90.950.10">
    <property type="match status" value="1"/>
</dbReference>
<accession>X1FNT6</accession>
<sequence>SLMENSLAKAAFTFKVSGKPSLADDSGLFVEPLN</sequence>
<evidence type="ECO:0000313" key="1">
    <source>
        <dbReference type="EMBL" id="GAH22433.1"/>
    </source>
</evidence>
<reference evidence="1" key="1">
    <citation type="journal article" date="2014" name="Front. Microbiol.">
        <title>High frequency of phylogenetically diverse reductive dehalogenase-homologous genes in deep subseafloor sedimentary metagenomes.</title>
        <authorList>
            <person name="Kawai M."/>
            <person name="Futagami T."/>
            <person name="Toyoda A."/>
            <person name="Takaki Y."/>
            <person name="Nishi S."/>
            <person name="Hori S."/>
            <person name="Arai W."/>
            <person name="Tsubouchi T."/>
            <person name="Morono Y."/>
            <person name="Uchiyama I."/>
            <person name="Ito T."/>
            <person name="Fujiyama A."/>
            <person name="Inagaki F."/>
            <person name="Takami H."/>
        </authorList>
    </citation>
    <scope>NUCLEOTIDE SEQUENCE</scope>
    <source>
        <strain evidence="1">Expedition CK06-06</strain>
    </source>
</reference>
<dbReference type="InterPro" id="IPR029001">
    <property type="entry name" value="ITPase-like_fam"/>
</dbReference>
<feature type="non-terminal residue" evidence="1">
    <location>
        <position position="1"/>
    </location>
</feature>
<dbReference type="SUPFAM" id="SSF52972">
    <property type="entry name" value="ITPase-like"/>
    <property type="match status" value="1"/>
</dbReference>
<dbReference type="GO" id="GO:0009143">
    <property type="term" value="P:nucleoside triphosphate catabolic process"/>
    <property type="evidence" value="ECO:0007669"/>
    <property type="project" value="InterPro"/>
</dbReference>
<gene>
    <name evidence="1" type="ORF">S01H4_67376</name>
</gene>
<dbReference type="EMBL" id="BART01042348">
    <property type="protein sequence ID" value="GAH22433.1"/>
    <property type="molecule type" value="Genomic_DNA"/>
</dbReference>
<comment type="caution">
    <text evidence="1">The sequence shown here is derived from an EMBL/GenBank/DDBJ whole genome shotgun (WGS) entry which is preliminary data.</text>
</comment>
<name>X1FNT6_9ZZZZ</name>
<dbReference type="AlphaFoldDB" id="X1FNT6"/>
<proteinExistence type="predicted"/>
<dbReference type="InterPro" id="IPR002637">
    <property type="entry name" value="RdgB/HAM1"/>
</dbReference>
<dbReference type="GO" id="GO:0047429">
    <property type="term" value="F:nucleoside triphosphate diphosphatase activity"/>
    <property type="evidence" value="ECO:0007669"/>
    <property type="project" value="InterPro"/>
</dbReference>
<protein>
    <submittedName>
        <fullName evidence="1">Uncharacterized protein</fullName>
    </submittedName>
</protein>
<dbReference type="Pfam" id="PF01725">
    <property type="entry name" value="Ham1p_like"/>
    <property type="match status" value="1"/>
</dbReference>